<evidence type="ECO:0000313" key="2">
    <source>
        <dbReference type="EMBL" id="CAD1793614.1"/>
    </source>
</evidence>
<sequence>MAKAAITTERSRYTVCEAGGPMRAIGNIGMPRVVMPIRPRRSCSPGQRSLDVFLRPAISAGCLHGARRDRRAVLSGPR</sequence>
<accession>A0A8E4DZV0</accession>
<protein>
    <submittedName>
        <fullName evidence="1">Uncharacterized protein</fullName>
    </submittedName>
</protein>
<dbReference type="AlphaFoldDB" id="A0A8E4DZV0"/>
<gene>
    <name evidence="1" type="ORF">XSP_002697</name>
</gene>
<dbReference type="GeneID" id="79390000"/>
<dbReference type="RefSeq" id="WP_119128504.1">
    <property type="nucleotide sequence ID" value="NZ_HG999363.1"/>
</dbReference>
<dbReference type="KEGG" id="xeu:XSP_002697"/>
<organism evidence="1">
    <name type="scientific">Xanthomonas euroxanthea</name>
    <dbReference type="NCBI Taxonomy" id="2259622"/>
    <lineage>
        <taxon>Bacteria</taxon>
        <taxon>Pseudomonadati</taxon>
        <taxon>Pseudomonadota</taxon>
        <taxon>Gammaproteobacteria</taxon>
        <taxon>Lysobacterales</taxon>
        <taxon>Lysobacteraceae</taxon>
        <taxon>Xanthomonas</taxon>
    </lineage>
</organism>
<dbReference type="Proteomes" id="UP000515493">
    <property type="component" value="Chromosome"/>
</dbReference>
<dbReference type="EMBL" id="LR861803">
    <property type="protein sequence ID" value="CAD1793614.1"/>
    <property type="molecule type" value="Genomic_DNA"/>
</dbReference>
<name>A0A8E4DZV0_9XANT</name>
<proteinExistence type="predicted"/>
<reference evidence="1 3" key="1">
    <citation type="submission" date="2020-07" db="EMBL/GenBank/DDBJ databases">
        <authorList>
            <person name="Teixeira M."/>
        </authorList>
    </citation>
    <scope>NUCLEOTIDE SEQUENCE</scope>
    <source>
        <strain evidence="2">1</strain>
        <strain evidence="1">Xanthomonas sp. CPBF 367</strain>
    </source>
</reference>
<dbReference type="EMBL" id="LR824641">
    <property type="protein sequence ID" value="CAD0332103.1"/>
    <property type="molecule type" value="Genomic_DNA"/>
</dbReference>
<evidence type="ECO:0000313" key="1">
    <source>
        <dbReference type="EMBL" id="CAD0332103.1"/>
    </source>
</evidence>
<evidence type="ECO:0000313" key="3">
    <source>
        <dbReference type="Proteomes" id="UP000515493"/>
    </source>
</evidence>